<dbReference type="EMBL" id="JAHRIN010077006">
    <property type="protein sequence ID" value="MEQ2218478.1"/>
    <property type="molecule type" value="Genomic_DNA"/>
</dbReference>
<organism evidence="6 7">
    <name type="scientific">Xenoophorus captivus</name>
    <dbReference type="NCBI Taxonomy" id="1517983"/>
    <lineage>
        <taxon>Eukaryota</taxon>
        <taxon>Metazoa</taxon>
        <taxon>Chordata</taxon>
        <taxon>Craniata</taxon>
        <taxon>Vertebrata</taxon>
        <taxon>Euteleostomi</taxon>
        <taxon>Actinopterygii</taxon>
        <taxon>Neopterygii</taxon>
        <taxon>Teleostei</taxon>
        <taxon>Neoteleostei</taxon>
        <taxon>Acanthomorphata</taxon>
        <taxon>Ovalentaria</taxon>
        <taxon>Atherinomorphae</taxon>
        <taxon>Cyprinodontiformes</taxon>
        <taxon>Goodeidae</taxon>
        <taxon>Xenoophorus</taxon>
    </lineage>
</organism>
<feature type="non-terminal residue" evidence="6">
    <location>
        <position position="1"/>
    </location>
</feature>
<dbReference type="Pfam" id="PF25023">
    <property type="entry name" value="TEN_YD-shell"/>
    <property type="match status" value="1"/>
</dbReference>
<name>A0ABV0SD60_9TELE</name>
<reference evidence="6 7" key="1">
    <citation type="submission" date="2021-06" db="EMBL/GenBank/DDBJ databases">
        <authorList>
            <person name="Palmer J.M."/>
        </authorList>
    </citation>
    <scope>NUCLEOTIDE SEQUENCE [LARGE SCALE GENOMIC DNA]</scope>
    <source>
        <strain evidence="6 7">XC_2019</strain>
        <tissue evidence="6">Muscle</tissue>
    </source>
</reference>
<dbReference type="InterPro" id="IPR051216">
    <property type="entry name" value="Teneurin"/>
</dbReference>
<evidence type="ECO:0000256" key="2">
    <source>
        <dbReference type="ARBA" id="ARBA00022737"/>
    </source>
</evidence>
<dbReference type="Pfam" id="PF25021">
    <property type="entry name" value="TEN_NHL"/>
    <property type="match status" value="1"/>
</dbReference>
<sequence>ILHKGSGENVFVTEQPPVITSIMGNGRRRSISCPSCNGLADGNKLLAPVALAMGIDGSLYVGDLNFVRRVYPSMNTTGILELSNNPTHKYFLAVDPVSGALFISDTNSRRIYRVRSLTGGRLQSDNGEVMAGTGEQCLPFDERCGDGGKATEATLMSPKGRPMHCQVPGIDYSLSKLAIHAALESATAIALSHTGILFIAETDEKKINRVRQVNTNGEISLLAGAASDCDCKNDVNCNCFYGDDGYAPDAGLNSPTSLAVSPDGTLFIADLNNIRIRAVRANRPGPALSSVGFIGSAQYEVASPREQELYVFDGEGLHIQTVSLVTGEPLYNFTYGPDGELAMLVDNCNNTIKVRRDGQGQGGGAGLLRLVLLPENQVVTLGLDPTGGLRSVSAMGQEVALMGYSGNTGLLATKADETGWTTFYHEGRLTNVTYPTGMVTSLHREIERSINIDIESSSRDDDVTVITNLSSVEASYTVVQAFLHAVYPSRVTCRAGVLLQPPIR</sequence>
<keyword evidence="1" id="KW-0245">EGF-like domain</keyword>
<protein>
    <submittedName>
        <fullName evidence="6">Teneurin-2</fullName>
    </submittedName>
</protein>
<feature type="domain" description="Teneurin NHL" evidence="4">
    <location>
        <begin position="16"/>
        <end position="160"/>
    </location>
</feature>
<keyword evidence="7" id="KW-1185">Reference proteome</keyword>
<dbReference type="InterPro" id="IPR056822">
    <property type="entry name" value="TEN_NHL"/>
</dbReference>
<dbReference type="InterPro" id="IPR056823">
    <property type="entry name" value="TEN-like_YD-shell"/>
</dbReference>
<gene>
    <name evidence="6" type="primary">TENM2_1</name>
    <name evidence="6" type="ORF">XENOCAPTIV_003749</name>
</gene>
<feature type="domain" description="Teneurin-like YD-shell" evidence="5">
    <location>
        <begin position="297"/>
        <end position="463"/>
    </location>
</feature>
<evidence type="ECO:0000259" key="5">
    <source>
        <dbReference type="Pfam" id="PF25023"/>
    </source>
</evidence>
<accession>A0ABV0SD60</accession>
<dbReference type="Proteomes" id="UP001434883">
    <property type="component" value="Unassembled WGS sequence"/>
</dbReference>
<dbReference type="PANTHER" id="PTHR11219">
    <property type="entry name" value="TENEURIN AND N-ACETYLGLUCOSAMINE-1-PHOSPHODIESTER ALPHA-N-ACETYLGLUCOSAMINIDASE"/>
    <property type="match status" value="1"/>
</dbReference>
<dbReference type="PANTHER" id="PTHR11219:SF8">
    <property type="entry name" value="TENEURIN-2"/>
    <property type="match status" value="1"/>
</dbReference>
<evidence type="ECO:0000256" key="1">
    <source>
        <dbReference type="ARBA" id="ARBA00022536"/>
    </source>
</evidence>
<evidence type="ECO:0000259" key="4">
    <source>
        <dbReference type="Pfam" id="PF25021"/>
    </source>
</evidence>
<dbReference type="SUPFAM" id="SSF101898">
    <property type="entry name" value="NHL repeat"/>
    <property type="match status" value="1"/>
</dbReference>
<dbReference type="Gene3D" id="2.120.10.30">
    <property type="entry name" value="TolB, C-terminal domain"/>
    <property type="match status" value="2"/>
</dbReference>
<keyword evidence="3" id="KW-1015">Disulfide bond</keyword>
<comment type="caution">
    <text evidence="6">The sequence shown here is derived from an EMBL/GenBank/DDBJ whole genome shotgun (WGS) entry which is preliminary data.</text>
</comment>
<evidence type="ECO:0000313" key="6">
    <source>
        <dbReference type="EMBL" id="MEQ2218478.1"/>
    </source>
</evidence>
<dbReference type="InterPro" id="IPR011042">
    <property type="entry name" value="6-blade_b-propeller_TolB-like"/>
</dbReference>
<proteinExistence type="predicted"/>
<evidence type="ECO:0000256" key="3">
    <source>
        <dbReference type="ARBA" id="ARBA00023157"/>
    </source>
</evidence>
<evidence type="ECO:0000313" key="7">
    <source>
        <dbReference type="Proteomes" id="UP001434883"/>
    </source>
</evidence>
<keyword evidence="2" id="KW-0677">Repeat</keyword>